<evidence type="ECO:0000256" key="8">
    <source>
        <dbReference type="SAM" id="MobiDB-lite"/>
    </source>
</evidence>
<evidence type="ECO:0000256" key="5">
    <source>
        <dbReference type="ARBA" id="ARBA00022989"/>
    </source>
</evidence>
<evidence type="ECO:0000256" key="6">
    <source>
        <dbReference type="ARBA" id="ARBA00023136"/>
    </source>
</evidence>
<comment type="subcellular location">
    <subcellularLocation>
        <location evidence="1">Cell membrane</location>
        <topology evidence="1">Single-pass membrane protein</topology>
    </subcellularLocation>
</comment>
<protein>
    <submittedName>
        <fullName evidence="10">Flagellar motor protein MotB</fullName>
    </submittedName>
</protein>
<keyword evidence="6 7" id="KW-0472">Membrane</keyword>
<evidence type="ECO:0000259" key="9">
    <source>
        <dbReference type="PROSITE" id="PS51123"/>
    </source>
</evidence>
<dbReference type="Pfam" id="PF00691">
    <property type="entry name" value="OmpA"/>
    <property type="match status" value="1"/>
</dbReference>
<evidence type="ECO:0000256" key="2">
    <source>
        <dbReference type="ARBA" id="ARBA00008914"/>
    </source>
</evidence>
<evidence type="ECO:0000256" key="7">
    <source>
        <dbReference type="PROSITE-ProRule" id="PRU00473"/>
    </source>
</evidence>
<keyword evidence="10" id="KW-0282">Flagellum</keyword>
<dbReference type="CDD" id="cd07185">
    <property type="entry name" value="OmpA_C-like"/>
    <property type="match status" value="1"/>
</dbReference>
<sequence length="260" mass="29220">MARNRKRHRKESEGMNESWLLPYSDMLTLLLALFIVLFAMSSLDAIKFRDLARSLNSVFSSGSGIMEFPSPNEPIVALSDNRTTEDEKAGHDERSETESVAELKDLIELQTEIDAYIEEKKLTKSLETKLSGEGLKITILDDALFESGSAEVKEGAHRLGVEISNFLVSDPPRHVTISGHTDNVPIHNAQYSSNWHLSVMRSINFMEVLLENKGLDPAYLSAKGFGEYQPIASNDNPKERAKNRRVEVLVAPNYELHMEE</sequence>
<accession>A0A2U1K5Q7</accession>
<feature type="region of interest" description="Disordered" evidence="8">
    <location>
        <begin position="73"/>
        <end position="97"/>
    </location>
</feature>
<dbReference type="PANTHER" id="PTHR30329:SF21">
    <property type="entry name" value="LIPOPROTEIN YIAD-RELATED"/>
    <property type="match status" value="1"/>
</dbReference>
<organism evidence="10 11">
    <name type="scientific">Pueribacillus theae</name>
    <dbReference type="NCBI Taxonomy" id="2171751"/>
    <lineage>
        <taxon>Bacteria</taxon>
        <taxon>Bacillati</taxon>
        <taxon>Bacillota</taxon>
        <taxon>Bacilli</taxon>
        <taxon>Bacillales</taxon>
        <taxon>Bacillaceae</taxon>
        <taxon>Pueribacillus</taxon>
    </lineage>
</organism>
<feature type="compositionally biased region" description="Basic and acidic residues" evidence="8">
    <location>
        <begin position="82"/>
        <end position="97"/>
    </location>
</feature>
<dbReference type="EMBL" id="QCZG01000007">
    <property type="protein sequence ID" value="PWA12585.1"/>
    <property type="molecule type" value="Genomic_DNA"/>
</dbReference>
<keyword evidence="3" id="KW-1003">Cell membrane</keyword>
<dbReference type="Proteomes" id="UP000245998">
    <property type="component" value="Unassembled WGS sequence"/>
</dbReference>
<dbReference type="OrthoDB" id="9815217at2"/>
<keyword evidence="11" id="KW-1185">Reference proteome</keyword>
<dbReference type="AlphaFoldDB" id="A0A2U1K5Q7"/>
<dbReference type="InterPro" id="IPR036737">
    <property type="entry name" value="OmpA-like_sf"/>
</dbReference>
<reference evidence="10 11" key="1">
    <citation type="submission" date="2018-04" db="EMBL/GenBank/DDBJ databases">
        <title>Camelliibacillus theae gen. nov., sp. nov., isolated from Pu'er tea.</title>
        <authorList>
            <person name="Niu L."/>
        </authorList>
    </citation>
    <scope>NUCLEOTIDE SEQUENCE [LARGE SCALE GENOMIC DNA]</scope>
    <source>
        <strain evidence="10 11">T8</strain>
    </source>
</reference>
<evidence type="ECO:0000313" key="10">
    <source>
        <dbReference type="EMBL" id="PWA12585.1"/>
    </source>
</evidence>
<dbReference type="SUPFAM" id="SSF103088">
    <property type="entry name" value="OmpA-like"/>
    <property type="match status" value="1"/>
</dbReference>
<feature type="domain" description="OmpA-like" evidence="9">
    <location>
        <begin position="133"/>
        <end position="254"/>
    </location>
</feature>
<evidence type="ECO:0000256" key="4">
    <source>
        <dbReference type="ARBA" id="ARBA00022692"/>
    </source>
</evidence>
<dbReference type="PANTHER" id="PTHR30329">
    <property type="entry name" value="STATOR ELEMENT OF FLAGELLAR MOTOR COMPLEX"/>
    <property type="match status" value="1"/>
</dbReference>
<dbReference type="PROSITE" id="PS51123">
    <property type="entry name" value="OMPA_2"/>
    <property type="match status" value="1"/>
</dbReference>
<dbReference type="InterPro" id="IPR050330">
    <property type="entry name" value="Bact_OuterMem_StrucFunc"/>
</dbReference>
<evidence type="ECO:0000313" key="11">
    <source>
        <dbReference type="Proteomes" id="UP000245998"/>
    </source>
</evidence>
<comment type="similarity">
    <text evidence="2">Belongs to the MotB family.</text>
</comment>
<dbReference type="Gene3D" id="3.30.1330.60">
    <property type="entry name" value="OmpA-like domain"/>
    <property type="match status" value="1"/>
</dbReference>
<dbReference type="GO" id="GO:0005886">
    <property type="term" value="C:plasma membrane"/>
    <property type="evidence" value="ECO:0007669"/>
    <property type="project" value="UniProtKB-SubCell"/>
</dbReference>
<dbReference type="Pfam" id="PF13677">
    <property type="entry name" value="MotB_plug"/>
    <property type="match status" value="1"/>
</dbReference>
<keyword evidence="5" id="KW-1133">Transmembrane helix</keyword>
<dbReference type="InterPro" id="IPR025713">
    <property type="entry name" value="MotB-like_N_dom"/>
</dbReference>
<comment type="caution">
    <text evidence="10">The sequence shown here is derived from an EMBL/GenBank/DDBJ whole genome shotgun (WGS) entry which is preliminary data.</text>
</comment>
<gene>
    <name evidence="10" type="ORF">DCC39_05010</name>
</gene>
<name>A0A2U1K5Q7_9BACI</name>
<keyword evidence="10" id="KW-0966">Cell projection</keyword>
<keyword evidence="10" id="KW-0969">Cilium</keyword>
<dbReference type="InterPro" id="IPR006665">
    <property type="entry name" value="OmpA-like"/>
</dbReference>
<evidence type="ECO:0000256" key="3">
    <source>
        <dbReference type="ARBA" id="ARBA00022475"/>
    </source>
</evidence>
<evidence type="ECO:0000256" key="1">
    <source>
        <dbReference type="ARBA" id="ARBA00004162"/>
    </source>
</evidence>
<keyword evidence="4" id="KW-0812">Transmembrane</keyword>
<proteinExistence type="inferred from homology"/>
<dbReference type="RefSeq" id="WP_116553789.1">
    <property type="nucleotide sequence ID" value="NZ_QCZG01000007.1"/>
</dbReference>
<dbReference type="NCBIfam" id="NF005831">
    <property type="entry name" value="PRK07734.1"/>
    <property type="match status" value="1"/>
</dbReference>